<evidence type="ECO:0000256" key="2">
    <source>
        <dbReference type="ARBA" id="ARBA00021310"/>
    </source>
</evidence>
<dbReference type="Proteomes" id="UP000016057">
    <property type="component" value="Unassembled WGS sequence"/>
</dbReference>
<dbReference type="GO" id="GO:0006310">
    <property type="term" value="P:DNA recombination"/>
    <property type="evidence" value="ECO:0007669"/>
    <property type="project" value="UniProtKB-UniRule"/>
</dbReference>
<keyword evidence="10" id="KW-1185">Reference proteome</keyword>
<keyword evidence="4 7" id="KW-0233">DNA recombination</keyword>
<name>K8ZBK5_9ENTE</name>
<dbReference type="PANTHER" id="PTHR33991:SF1">
    <property type="entry name" value="DNA REPAIR PROTEIN RECO"/>
    <property type="match status" value="1"/>
</dbReference>
<dbReference type="HAMAP" id="MF_00201">
    <property type="entry name" value="RecO"/>
    <property type="match status" value="1"/>
</dbReference>
<dbReference type="eggNOG" id="COG1381">
    <property type="taxonomic scope" value="Bacteria"/>
</dbReference>
<dbReference type="NCBIfam" id="TIGR00613">
    <property type="entry name" value="reco"/>
    <property type="match status" value="1"/>
</dbReference>
<dbReference type="GO" id="GO:0006302">
    <property type="term" value="P:double-strand break repair"/>
    <property type="evidence" value="ECO:0007669"/>
    <property type="project" value="TreeGrafter"/>
</dbReference>
<comment type="function">
    <text evidence="7">Involved in DNA repair and RecF pathway recombination.</text>
</comment>
<sequence length="270" mass="31931">MYVKGETAGLVLSVRPFKEKDQLVQLFTEKYGKRMILVKRAAMPNFRYKKALQCPGGGIFYLSLQEEGLGFIQGVKEEFSYPYLQTDPLAYTYAQYILELAQYALEDGEPDAIFYGYIRQGLVYLEEKKPPAVIAAIMALQILPKFGVDIRFDHCQLCEETRWDIPYDYSSFYHGVICERHFATIENRWNLPPQVLFYLRKFQDFNFFQIGKIDIHPQWIRQIWQVIDSIYEEELGIRPASRRFLWKMEQSEAKIQALWERNVDKRKDLS</sequence>
<dbReference type="Gene3D" id="2.40.50.140">
    <property type="entry name" value="Nucleic acid-binding proteins"/>
    <property type="match status" value="1"/>
</dbReference>
<dbReference type="InterPro" id="IPR003717">
    <property type="entry name" value="RecO"/>
</dbReference>
<dbReference type="Pfam" id="PF11967">
    <property type="entry name" value="RecO_N"/>
    <property type="match status" value="1"/>
</dbReference>
<protein>
    <recommendedName>
        <fullName evidence="2 7">DNA repair protein RecO</fullName>
    </recommendedName>
    <alternativeName>
        <fullName evidence="6 7">Recombination protein O</fullName>
    </alternativeName>
</protein>
<evidence type="ECO:0000256" key="1">
    <source>
        <dbReference type="ARBA" id="ARBA00007452"/>
    </source>
</evidence>
<dbReference type="Pfam" id="PF02565">
    <property type="entry name" value="RecO_C"/>
    <property type="match status" value="1"/>
</dbReference>
<evidence type="ECO:0000313" key="9">
    <source>
        <dbReference type="EMBL" id="EKU27432.1"/>
    </source>
</evidence>
<reference evidence="9 10" key="1">
    <citation type="journal article" date="2013" name="Genome Announc.">
        <title>Draft Genome Sequence of Catellicoccus marimammalium, a Novel Species Commonly Found in Gull Feces.</title>
        <authorList>
            <person name="Weigand M.R."/>
            <person name="Ryu H."/>
            <person name="Bozcek L."/>
            <person name="Konstantinidis K.T."/>
            <person name="Santo Domingo J.W."/>
        </authorList>
    </citation>
    <scope>NUCLEOTIDE SEQUENCE [LARGE SCALE GENOMIC DNA]</scope>
    <source>
        <strain evidence="9 10">M35/04/3</strain>
    </source>
</reference>
<evidence type="ECO:0000313" key="10">
    <source>
        <dbReference type="Proteomes" id="UP000016057"/>
    </source>
</evidence>
<evidence type="ECO:0000256" key="5">
    <source>
        <dbReference type="ARBA" id="ARBA00023204"/>
    </source>
</evidence>
<evidence type="ECO:0000259" key="8">
    <source>
        <dbReference type="Pfam" id="PF11967"/>
    </source>
</evidence>
<dbReference type="InterPro" id="IPR022572">
    <property type="entry name" value="DNA_rep/recomb_RecO_N"/>
</dbReference>
<dbReference type="PANTHER" id="PTHR33991">
    <property type="entry name" value="DNA REPAIR PROTEIN RECO"/>
    <property type="match status" value="1"/>
</dbReference>
<dbReference type="GO" id="GO:0043590">
    <property type="term" value="C:bacterial nucleoid"/>
    <property type="evidence" value="ECO:0007669"/>
    <property type="project" value="TreeGrafter"/>
</dbReference>
<proteinExistence type="inferred from homology"/>
<dbReference type="InterPro" id="IPR037278">
    <property type="entry name" value="ARFGAP/RecO"/>
</dbReference>
<dbReference type="SUPFAM" id="SSF50249">
    <property type="entry name" value="Nucleic acid-binding proteins"/>
    <property type="match status" value="1"/>
</dbReference>
<dbReference type="RefSeq" id="WP_009490193.1">
    <property type="nucleotide sequence ID" value="NZ_AMYT01000017.1"/>
</dbReference>
<dbReference type="AlphaFoldDB" id="K8ZBK5"/>
<keyword evidence="3 7" id="KW-0227">DNA damage</keyword>
<evidence type="ECO:0000256" key="3">
    <source>
        <dbReference type="ARBA" id="ARBA00022763"/>
    </source>
</evidence>
<comment type="caution">
    <text evidence="9">The sequence shown here is derived from an EMBL/GenBank/DDBJ whole genome shotgun (WGS) entry which is preliminary data.</text>
</comment>
<keyword evidence="5 7" id="KW-0234">DNA repair</keyword>
<dbReference type="Gene3D" id="1.20.1440.120">
    <property type="entry name" value="Recombination protein O, C-terminal domain"/>
    <property type="match status" value="1"/>
</dbReference>
<gene>
    <name evidence="7" type="primary">recO</name>
    <name evidence="9" type="ORF">C683_0763</name>
</gene>
<dbReference type="OrthoDB" id="9797083at2"/>
<evidence type="ECO:0000256" key="7">
    <source>
        <dbReference type="HAMAP-Rule" id="MF_00201"/>
    </source>
</evidence>
<dbReference type="InterPro" id="IPR042242">
    <property type="entry name" value="RecO_C"/>
</dbReference>
<comment type="similarity">
    <text evidence="1 7">Belongs to the RecO family.</text>
</comment>
<organism evidence="9 10">
    <name type="scientific">Catellicoccus marimammalium M35/04/3</name>
    <dbReference type="NCBI Taxonomy" id="1234409"/>
    <lineage>
        <taxon>Bacteria</taxon>
        <taxon>Bacillati</taxon>
        <taxon>Bacillota</taxon>
        <taxon>Bacilli</taxon>
        <taxon>Lactobacillales</taxon>
        <taxon>Enterococcaceae</taxon>
        <taxon>Catellicoccus</taxon>
    </lineage>
</organism>
<evidence type="ECO:0000256" key="4">
    <source>
        <dbReference type="ARBA" id="ARBA00023172"/>
    </source>
</evidence>
<evidence type="ECO:0000256" key="6">
    <source>
        <dbReference type="ARBA" id="ARBA00033409"/>
    </source>
</evidence>
<accession>K8ZBK5</accession>
<dbReference type="STRING" id="1234409.C683_0763"/>
<dbReference type="SUPFAM" id="SSF57863">
    <property type="entry name" value="ArfGap/RecO-like zinc finger"/>
    <property type="match status" value="1"/>
</dbReference>
<dbReference type="EMBL" id="AMYT01000017">
    <property type="protein sequence ID" value="EKU27432.1"/>
    <property type="molecule type" value="Genomic_DNA"/>
</dbReference>
<dbReference type="InterPro" id="IPR012340">
    <property type="entry name" value="NA-bd_OB-fold"/>
</dbReference>
<feature type="domain" description="DNA replication/recombination mediator RecO N-terminal" evidence="8">
    <location>
        <begin position="6"/>
        <end position="75"/>
    </location>
</feature>